<sequence>MAPMAKIVLLFWLAVSLANMVQARWFERAWVQQDTISNPPMPPPYTPSMAATQDATVPTVPSSVLQHTTPPINLTFPSTNTTTSNSSHLHLHRRQCIWNEHTLQWDCDFRLPTMYELVSHYRDGHDAGRATRESSVWFYTNLPMQPAEERAQTFLNILGYLMRSGIDAYSVIDGTNRFWLRTQRNHITSHLAEYWAANAVLRPGEDAGNVFDWCYYQAAAAATLNPDAYLFTRSDQAWRWNSVWQWIEYPQLARNLDVQRIWRIDPRPESPSFCERRLLWSRERRDPLPPMPWVCPV</sequence>
<dbReference type="GeneID" id="20313256"/>
<protein>
    <submittedName>
        <fullName evidence="2">Uncharacterized protein</fullName>
    </submittedName>
</protein>
<reference evidence="2" key="1">
    <citation type="submission" date="2011-07" db="EMBL/GenBank/DDBJ databases">
        <title>The Genome Sequence of Exophiala (Wangiella) dermatitidis NIH/UT8656.</title>
        <authorList>
            <consortium name="The Broad Institute Genome Sequencing Platform"/>
            <person name="Cuomo C."/>
            <person name="Wang Z."/>
            <person name="Hunicke-Smith S."/>
            <person name="Szanislo P.J."/>
            <person name="Earl A."/>
            <person name="Young S.K."/>
            <person name="Zeng Q."/>
            <person name="Gargeya S."/>
            <person name="Fitzgerald M."/>
            <person name="Haas B."/>
            <person name="Abouelleil A."/>
            <person name="Alvarado L."/>
            <person name="Arachchi H.M."/>
            <person name="Berlin A."/>
            <person name="Brown A."/>
            <person name="Chapman S.B."/>
            <person name="Chen Z."/>
            <person name="Dunbar C."/>
            <person name="Freedman E."/>
            <person name="Gearin G."/>
            <person name="Gellesch M."/>
            <person name="Goldberg J."/>
            <person name="Griggs A."/>
            <person name="Gujja S."/>
            <person name="Heiman D."/>
            <person name="Howarth C."/>
            <person name="Larson L."/>
            <person name="Lui A."/>
            <person name="MacDonald P.J.P."/>
            <person name="Montmayeur A."/>
            <person name="Murphy C."/>
            <person name="Neiman D."/>
            <person name="Pearson M."/>
            <person name="Priest M."/>
            <person name="Roberts A."/>
            <person name="Saif S."/>
            <person name="Shea T."/>
            <person name="Shenoy N."/>
            <person name="Sisk P."/>
            <person name="Stolte C."/>
            <person name="Sykes S."/>
            <person name="Wortman J."/>
            <person name="Nusbaum C."/>
            <person name="Birren B."/>
        </authorList>
    </citation>
    <scope>NUCLEOTIDE SEQUENCE</scope>
    <source>
        <strain evidence="2">NIH/UT8656</strain>
    </source>
</reference>
<proteinExistence type="predicted"/>
<accession>H6C988</accession>
<dbReference type="InParanoid" id="H6C988"/>
<feature type="signal peptide" evidence="1">
    <location>
        <begin position="1"/>
        <end position="23"/>
    </location>
</feature>
<dbReference type="RefSeq" id="XP_009161127.1">
    <property type="nucleotide sequence ID" value="XM_009162879.1"/>
</dbReference>
<keyword evidence="3" id="KW-1185">Reference proteome</keyword>
<feature type="chain" id="PRO_5003603115" evidence="1">
    <location>
        <begin position="24"/>
        <end position="297"/>
    </location>
</feature>
<dbReference type="VEuPathDB" id="FungiDB:HMPREF1120_08617"/>
<dbReference type="eggNOG" id="ENOG502T56I">
    <property type="taxonomic scope" value="Eukaryota"/>
</dbReference>
<dbReference type="EMBL" id="JH226136">
    <property type="protein sequence ID" value="EHY60666.1"/>
    <property type="molecule type" value="Genomic_DNA"/>
</dbReference>
<dbReference type="Proteomes" id="UP000007304">
    <property type="component" value="Unassembled WGS sequence"/>
</dbReference>
<dbReference type="HOGENOM" id="CLU_081628_0_0_1"/>
<name>H6C988_EXODN</name>
<organism evidence="2 3">
    <name type="scientific">Exophiala dermatitidis (strain ATCC 34100 / CBS 525.76 / NIH/UT8656)</name>
    <name type="common">Black yeast</name>
    <name type="synonym">Wangiella dermatitidis</name>
    <dbReference type="NCBI Taxonomy" id="858893"/>
    <lineage>
        <taxon>Eukaryota</taxon>
        <taxon>Fungi</taxon>
        <taxon>Dikarya</taxon>
        <taxon>Ascomycota</taxon>
        <taxon>Pezizomycotina</taxon>
        <taxon>Eurotiomycetes</taxon>
        <taxon>Chaetothyriomycetidae</taxon>
        <taxon>Chaetothyriales</taxon>
        <taxon>Herpotrichiellaceae</taxon>
        <taxon>Exophiala</taxon>
    </lineage>
</organism>
<evidence type="ECO:0000256" key="1">
    <source>
        <dbReference type="SAM" id="SignalP"/>
    </source>
</evidence>
<dbReference type="AlphaFoldDB" id="H6C988"/>
<gene>
    <name evidence="2" type="ORF">HMPREF1120_08617</name>
</gene>
<evidence type="ECO:0000313" key="2">
    <source>
        <dbReference type="EMBL" id="EHY60666.1"/>
    </source>
</evidence>
<keyword evidence="1" id="KW-0732">Signal</keyword>
<evidence type="ECO:0000313" key="3">
    <source>
        <dbReference type="Proteomes" id="UP000007304"/>
    </source>
</evidence>